<proteinExistence type="predicted"/>
<keyword evidence="3" id="KW-1185">Reference proteome</keyword>
<reference evidence="2 3" key="1">
    <citation type="submission" date="2016-10" db="EMBL/GenBank/DDBJ databases">
        <authorList>
            <person name="de Groot N.N."/>
        </authorList>
    </citation>
    <scope>NUCLEOTIDE SEQUENCE [LARGE SCALE GENOMIC DNA]</scope>
    <source>
        <strain evidence="2 3">DSM 20117</strain>
    </source>
</reference>
<dbReference type="Proteomes" id="UP000181917">
    <property type="component" value="Unassembled WGS sequence"/>
</dbReference>
<evidence type="ECO:0000313" key="3">
    <source>
        <dbReference type="Proteomes" id="UP000181917"/>
    </source>
</evidence>
<dbReference type="SUPFAM" id="SSF81301">
    <property type="entry name" value="Nucleotidyltransferase"/>
    <property type="match status" value="1"/>
</dbReference>
<dbReference type="KEGG" id="acry:AC20117_21055"/>
<dbReference type="CDD" id="cd05399">
    <property type="entry name" value="NT_Rel-Spo_like"/>
    <property type="match status" value="1"/>
</dbReference>
<sequence length="292" mass="33413">MTAGNLPFALAPRPLGTKALRRLGEAIRDGNLNEDHIDSYDEVMAWYNDLAEGVHEILEDHDWSEILPSCTPKVTSRSKTIDTLREKLQRDHNTPFGNIQDVAGVRVEAPMTLDDQVKVAAEVARIFDHADDCIRDLRTTPHSGYRAVHVWLRDPGRVEIQVRTRLQGAWANMYERAADYIGRYIRYGELPSDPETRKAIEELQDISLTHIKDLEEILTLLAELQSDHQRALSYAEQVFVSPARVPPHVALQLRNQDDKVKEFESKIEKAQNGMLRNVESLQNLFESFKKEH</sequence>
<dbReference type="Gene3D" id="3.30.460.10">
    <property type="entry name" value="Beta Polymerase, domain 2"/>
    <property type="match status" value="1"/>
</dbReference>
<dbReference type="STRING" id="37928.SAMN04489742_3663"/>
<dbReference type="OrthoDB" id="9789634at2"/>
<dbReference type="Pfam" id="PF04607">
    <property type="entry name" value="RelA_SpoT"/>
    <property type="match status" value="1"/>
</dbReference>
<gene>
    <name evidence="2" type="ORF">SAMN04489742_3663</name>
</gene>
<dbReference type="AlphaFoldDB" id="A0A1H1FUT4"/>
<evidence type="ECO:0000259" key="1">
    <source>
        <dbReference type="SMART" id="SM00954"/>
    </source>
</evidence>
<feature type="domain" description="RelA/SpoT" evidence="1">
    <location>
        <begin position="76"/>
        <end position="186"/>
    </location>
</feature>
<dbReference type="SMART" id="SM00954">
    <property type="entry name" value="RelA_SpoT"/>
    <property type="match status" value="1"/>
</dbReference>
<dbReference type="EMBL" id="FNKH01000002">
    <property type="protein sequence ID" value="SDR04641.1"/>
    <property type="molecule type" value="Genomic_DNA"/>
</dbReference>
<organism evidence="2 3">
    <name type="scientific">Crystallibacter crystallopoietes</name>
    <dbReference type="NCBI Taxonomy" id="37928"/>
    <lineage>
        <taxon>Bacteria</taxon>
        <taxon>Bacillati</taxon>
        <taxon>Actinomycetota</taxon>
        <taxon>Actinomycetes</taxon>
        <taxon>Micrococcales</taxon>
        <taxon>Micrococcaceae</taxon>
        <taxon>Crystallibacter</taxon>
    </lineage>
</organism>
<dbReference type="InterPro" id="IPR043519">
    <property type="entry name" value="NT_sf"/>
</dbReference>
<name>A0A1H1FUT4_9MICC</name>
<evidence type="ECO:0000313" key="2">
    <source>
        <dbReference type="EMBL" id="SDR04641.1"/>
    </source>
</evidence>
<dbReference type="InterPro" id="IPR007685">
    <property type="entry name" value="RelA_SpoT"/>
</dbReference>
<dbReference type="RefSeq" id="WP_074701829.1">
    <property type="nucleotide sequence ID" value="NZ_CP018863.1"/>
</dbReference>
<dbReference type="GO" id="GO:0015969">
    <property type="term" value="P:guanosine tetraphosphate metabolic process"/>
    <property type="evidence" value="ECO:0007669"/>
    <property type="project" value="InterPro"/>
</dbReference>
<protein>
    <submittedName>
        <fullName evidence="2">PpGpp synthetase catalytic domain-containing protein (RelA/SpoT-type nucleotidyltranferase)</fullName>
    </submittedName>
</protein>
<accession>A0A1H1FUT4</accession>